<evidence type="ECO:0000313" key="2">
    <source>
        <dbReference type="EMBL" id="KAI9274524.1"/>
    </source>
</evidence>
<organism evidence="2 3">
    <name type="scientific">Phascolomyces articulosus</name>
    <dbReference type="NCBI Taxonomy" id="60185"/>
    <lineage>
        <taxon>Eukaryota</taxon>
        <taxon>Fungi</taxon>
        <taxon>Fungi incertae sedis</taxon>
        <taxon>Mucoromycota</taxon>
        <taxon>Mucoromycotina</taxon>
        <taxon>Mucoromycetes</taxon>
        <taxon>Mucorales</taxon>
        <taxon>Lichtheimiaceae</taxon>
        <taxon>Phascolomyces</taxon>
    </lineage>
</organism>
<comment type="caution">
    <text evidence="2">The sequence shown here is derived from an EMBL/GenBank/DDBJ whole genome shotgun (WGS) entry which is preliminary data.</text>
</comment>
<name>A0AAD5PHP9_9FUNG</name>
<gene>
    <name evidence="2" type="ORF">BDA99DRAFT_533157</name>
</gene>
<sequence length="188" mass="21787">MLKALELSHVHEVKEQSKSQSSTLLELEGEHQALRHLYNAASKQLGEKCKTNAGNTCHMMNITLNAFKDNTKLLVLVPMKINDNYFVATTIGDMYLPMTLDDISDFHKTLILLLHWKNEHLKLRKVVRGPLLRQRRLERSRKYLDQSTVYRFNEYRFSERVLNTSPTATSASTNPDIFFTPTHDRPSK</sequence>
<feature type="compositionally biased region" description="Low complexity" evidence="1">
    <location>
        <begin position="166"/>
        <end position="175"/>
    </location>
</feature>
<proteinExistence type="predicted"/>
<keyword evidence="3" id="KW-1185">Reference proteome</keyword>
<dbReference type="EMBL" id="JAIXMP010000004">
    <property type="protein sequence ID" value="KAI9274524.1"/>
    <property type="molecule type" value="Genomic_DNA"/>
</dbReference>
<evidence type="ECO:0000313" key="3">
    <source>
        <dbReference type="Proteomes" id="UP001209540"/>
    </source>
</evidence>
<reference evidence="2" key="1">
    <citation type="journal article" date="2022" name="IScience">
        <title>Evolution of zygomycete secretomes and the origins of terrestrial fungal ecologies.</title>
        <authorList>
            <person name="Chang Y."/>
            <person name="Wang Y."/>
            <person name="Mondo S."/>
            <person name="Ahrendt S."/>
            <person name="Andreopoulos W."/>
            <person name="Barry K."/>
            <person name="Beard J."/>
            <person name="Benny G.L."/>
            <person name="Blankenship S."/>
            <person name="Bonito G."/>
            <person name="Cuomo C."/>
            <person name="Desiro A."/>
            <person name="Gervers K.A."/>
            <person name="Hundley H."/>
            <person name="Kuo A."/>
            <person name="LaButti K."/>
            <person name="Lang B.F."/>
            <person name="Lipzen A."/>
            <person name="O'Donnell K."/>
            <person name="Pangilinan J."/>
            <person name="Reynolds N."/>
            <person name="Sandor L."/>
            <person name="Smith M.E."/>
            <person name="Tsang A."/>
            <person name="Grigoriev I.V."/>
            <person name="Stajich J.E."/>
            <person name="Spatafora J.W."/>
        </authorList>
    </citation>
    <scope>NUCLEOTIDE SEQUENCE</scope>
    <source>
        <strain evidence="2">RSA 2281</strain>
    </source>
</reference>
<protein>
    <submittedName>
        <fullName evidence="2">Uncharacterized protein</fullName>
    </submittedName>
</protein>
<feature type="region of interest" description="Disordered" evidence="1">
    <location>
        <begin position="166"/>
        <end position="188"/>
    </location>
</feature>
<dbReference type="AlphaFoldDB" id="A0AAD5PHP9"/>
<dbReference type="Proteomes" id="UP001209540">
    <property type="component" value="Unassembled WGS sequence"/>
</dbReference>
<reference evidence="2" key="2">
    <citation type="submission" date="2023-02" db="EMBL/GenBank/DDBJ databases">
        <authorList>
            <consortium name="DOE Joint Genome Institute"/>
            <person name="Mondo S.J."/>
            <person name="Chang Y."/>
            <person name="Wang Y."/>
            <person name="Ahrendt S."/>
            <person name="Andreopoulos W."/>
            <person name="Barry K."/>
            <person name="Beard J."/>
            <person name="Benny G.L."/>
            <person name="Blankenship S."/>
            <person name="Bonito G."/>
            <person name="Cuomo C."/>
            <person name="Desiro A."/>
            <person name="Gervers K.A."/>
            <person name="Hundley H."/>
            <person name="Kuo A."/>
            <person name="LaButti K."/>
            <person name="Lang B.F."/>
            <person name="Lipzen A."/>
            <person name="O'Donnell K."/>
            <person name="Pangilinan J."/>
            <person name="Reynolds N."/>
            <person name="Sandor L."/>
            <person name="Smith M.W."/>
            <person name="Tsang A."/>
            <person name="Grigoriev I.V."/>
            <person name="Stajich J.E."/>
            <person name="Spatafora J.W."/>
        </authorList>
    </citation>
    <scope>NUCLEOTIDE SEQUENCE</scope>
    <source>
        <strain evidence="2">RSA 2281</strain>
    </source>
</reference>
<accession>A0AAD5PHP9</accession>
<evidence type="ECO:0000256" key="1">
    <source>
        <dbReference type="SAM" id="MobiDB-lite"/>
    </source>
</evidence>